<name>A0AAU8LVY4_9BACT</name>
<gene>
    <name evidence="1" type="ORF">Q3M24_01470</name>
</gene>
<sequence length="55" mass="5846">MLSAGILTGRSGTGMSNRVTHRLTASTITDIARSTSVTSWQCSIVTNGPPPRFPR</sequence>
<accession>A0AAU8LVY4</accession>
<reference evidence="1" key="1">
    <citation type="journal article" date="2024" name="Syst. Appl. Microbiol.">
        <title>First single-strain enrichments of Electrothrix cable bacteria, description of E. aestuarii sp. nov. and E. rattekaaiensis sp. nov., and proposal of a cable bacteria taxonomy following the rules of the SeqCode.</title>
        <authorList>
            <person name="Plum-Jensen L.E."/>
            <person name="Schramm A."/>
            <person name="Marshall I.P.G."/>
        </authorList>
    </citation>
    <scope>NUCLEOTIDE SEQUENCE</scope>
    <source>
        <strain evidence="1">Rat1</strain>
    </source>
</reference>
<dbReference type="EMBL" id="CP159373">
    <property type="protein sequence ID" value="XCN73447.1"/>
    <property type="molecule type" value="Genomic_DNA"/>
</dbReference>
<evidence type="ECO:0000313" key="1">
    <source>
        <dbReference type="EMBL" id="XCN73447.1"/>
    </source>
</evidence>
<dbReference type="AlphaFoldDB" id="A0AAU8LVY4"/>
<proteinExistence type="predicted"/>
<organism evidence="1">
    <name type="scientific">Candidatus Electrothrix aestuarii</name>
    <dbReference type="NCBI Taxonomy" id="3062594"/>
    <lineage>
        <taxon>Bacteria</taxon>
        <taxon>Pseudomonadati</taxon>
        <taxon>Thermodesulfobacteriota</taxon>
        <taxon>Desulfobulbia</taxon>
        <taxon>Desulfobulbales</taxon>
        <taxon>Desulfobulbaceae</taxon>
        <taxon>Candidatus Electrothrix</taxon>
    </lineage>
</organism>
<reference evidence="1" key="2">
    <citation type="submission" date="2024-06" db="EMBL/GenBank/DDBJ databases">
        <authorList>
            <person name="Plum-Jensen L.E."/>
            <person name="Schramm A."/>
            <person name="Marshall I.P.G."/>
        </authorList>
    </citation>
    <scope>NUCLEOTIDE SEQUENCE</scope>
    <source>
        <strain evidence="1">Rat1</strain>
    </source>
</reference>
<protein>
    <submittedName>
        <fullName evidence="1">Uncharacterized protein</fullName>
    </submittedName>
</protein>
<dbReference type="KEGG" id="eaj:Q3M24_01470"/>